<reference evidence="1" key="1">
    <citation type="submission" date="2018-05" db="EMBL/GenBank/DDBJ databases">
        <authorList>
            <person name="Lanie J.A."/>
            <person name="Ng W.-L."/>
            <person name="Kazmierczak K.M."/>
            <person name="Andrzejewski T.M."/>
            <person name="Davidsen T.M."/>
            <person name="Wayne K.J."/>
            <person name="Tettelin H."/>
            <person name="Glass J.I."/>
            <person name="Rusch D."/>
            <person name="Podicherti R."/>
            <person name="Tsui H.-C.T."/>
            <person name="Winkler M.E."/>
        </authorList>
    </citation>
    <scope>NUCLEOTIDE SEQUENCE</scope>
</reference>
<protein>
    <submittedName>
        <fullName evidence="1">Uncharacterized protein</fullName>
    </submittedName>
</protein>
<organism evidence="1">
    <name type="scientific">marine metagenome</name>
    <dbReference type="NCBI Taxonomy" id="408172"/>
    <lineage>
        <taxon>unclassified sequences</taxon>
        <taxon>metagenomes</taxon>
        <taxon>ecological metagenomes</taxon>
    </lineage>
</organism>
<gene>
    <name evidence="1" type="ORF">METZ01_LOCUS36447</name>
</gene>
<proteinExistence type="predicted"/>
<name>A0A381R1V2_9ZZZZ</name>
<accession>A0A381R1V2</accession>
<dbReference type="AlphaFoldDB" id="A0A381R1V2"/>
<sequence length="35" mass="4022">MAEALVMLLKKRFLMTPLSLLVLLILEEKCEMMGI</sequence>
<dbReference type="EMBL" id="UINC01001558">
    <property type="protein sequence ID" value="SUZ83593.1"/>
    <property type="molecule type" value="Genomic_DNA"/>
</dbReference>
<evidence type="ECO:0000313" key="1">
    <source>
        <dbReference type="EMBL" id="SUZ83593.1"/>
    </source>
</evidence>